<keyword evidence="2" id="KW-1185">Reference proteome</keyword>
<organism evidence="2">
    <name type="scientific">Spathaspora passalidarum (strain NRRL Y-27907 / 11-Y1)</name>
    <dbReference type="NCBI Taxonomy" id="619300"/>
    <lineage>
        <taxon>Eukaryota</taxon>
        <taxon>Fungi</taxon>
        <taxon>Dikarya</taxon>
        <taxon>Ascomycota</taxon>
        <taxon>Saccharomycotina</taxon>
        <taxon>Pichiomycetes</taxon>
        <taxon>Debaryomycetaceae</taxon>
        <taxon>Spathaspora</taxon>
    </lineage>
</organism>
<dbReference type="OMA" id="QGWISEI"/>
<proteinExistence type="predicted"/>
<dbReference type="KEGG" id="spaa:SPAPADRAFT_59579"/>
<evidence type="ECO:0000313" key="1">
    <source>
        <dbReference type="EMBL" id="EGW34160.1"/>
    </source>
</evidence>
<dbReference type="EMBL" id="GL996500">
    <property type="protein sequence ID" value="EGW34160.1"/>
    <property type="molecule type" value="Genomic_DNA"/>
</dbReference>
<dbReference type="Proteomes" id="UP000000709">
    <property type="component" value="Unassembled WGS sequence"/>
</dbReference>
<reference evidence="1 2" key="1">
    <citation type="journal article" date="2011" name="Proc. Natl. Acad. Sci. U.S.A.">
        <title>Comparative genomics of xylose-fermenting fungi for enhanced biofuel production.</title>
        <authorList>
            <person name="Wohlbach D.J."/>
            <person name="Kuo A."/>
            <person name="Sato T.K."/>
            <person name="Potts K.M."/>
            <person name="Salamov A.A."/>
            <person name="LaButti K.M."/>
            <person name="Sun H."/>
            <person name="Clum A."/>
            <person name="Pangilinan J.L."/>
            <person name="Lindquist E.A."/>
            <person name="Lucas S."/>
            <person name="Lapidus A."/>
            <person name="Jin M."/>
            <person name="Gunawan C."/>
            <person name="Balan V."/>
            <person name="Dale B.E."/>
            <person name="Jeffries T.W."/>
            <person name="Zinkel R."/>
            <person name="Barry K.W."/>
            <person name="Grigoriev I.V."/>
            <person name="Gasch A.P."/>
        </authorList>
    </citation>
    <scope>NUCLEOTIDE SEQUENCE [LARGE SCALE GENOMIC DNA]</scope>
    <source>
        <strain evidence="2">NRRL Y-27907 / 11-Y1</strain>
    </source>
</reference>
<dbReference type="eggNOG" id="ENOG502SGGA">
    <property type="taxonomic scope" value="Eukaryota"/>
</dbReference>
<dbReference type="STRING" id="619300.G3AHJ5"/>
<name>G3AHJ5_SPAPN</name>
<dbReference type="OrthoDB" id="20018at2759"/>
<dbReference type="GeneID" id="18872976"/>
<dbReference type="HOGENOM" id="CLU_121030_0_0_1"/>
<gene>
    <name evidence="1" type="ORF">SPAPADRAFT_59579</name>
</gene>
<dbReference type="RefSeq" id="XP_007373744.1">
    <property type="nucleotide sequence ID" value="XM_007373682.1"/>
</dbReference>
<evidence type="ECO:0000313" key="2">
    <source>
        <dbReference type="Proteomes" id="UP000000709"/>
    </source>
</evidence>
<dbReference type="AlphaFoldDB" id="G3AHJ5"/>
<dbReference type="InParanoid" id="G3AHJ5"/>
<protein>
    <submittedName>
        <fullName evidence="1">Uncharacterized protein</fullName>
    </submittedName>
</protein>
<accession>G3AHJ5</accession>
<sequence length="142" mass="16069">MDDTDKPDPILKQIPLIKNPSYQPPKPITLNTNYNKLIPSLSNTVIPPKLNVGETEINAWLKEICAIESRLNDNITNDKNVHQFQEWSHQQTIKVAPGFEYATVMQPHKVGTPTPAKEEQQETPIDDNVNELDKVFGKSLNI</sequence>